<dbReference type="InterPro" id="IPR003700">
    <property type="entry name" value="Pantoate_hydroxy_MeTrfase"/>
</dbReference>
<gene>
    <name evidence="7" type="ORF">CPT34_07780</name>
</gene>
<dbReference type="PIRSF" id="PIRSF000388">
    <property type="entry name" value="Pantoate_hydroxy_MeTrfase"/>
    <property type="match status" value="1"/>
</dbReference>
<keyword evidence="8" id="KW-1185">Reference proteome</keyword>
<name>A0A2A5KXB5_9HYPH</name>
<comment type="subunit">
    <text evidence="2">Homodecamer; pentamer of dimers.</text>
</comment>
<comment type="similarity">
    <text evidence="1">Belongs to the PanB family.</text>
</comment>
<evidence type="ECO:0000256" key="2">
    <source>
        <dbReference type="ARBA" id="ARBA00011424"/>
    </source>
</evidence>
<evidence type="ECO:0000256" key="1">
    <source>
        <dbReference type="ARBA" id="ARBA00008676"/>
    </source>
</evidence>
<dbReference type="Proteomes" id="UP000218807">
    <property type="component" value="Unassembled WGS sequence"/>
</dbReference>
<dbReference type="GO" id="GO:0015940">
    <property type="term" value="P:pantothenate biosynthetic process"/>
    <property type="evidence" value="ECO:0007669"/>
    <property type="project" value="UniProtKB-KW"/>
</dbReference>
<organism evidence="7 8">
    <name type="scientific">Rhizobium sophoriradicis</name>
    <dbReference type="NCBI Taxonomy" id="1535245"/>
    <lineage>
        <taxon>Bacteria</taxon>
        <taxon>Pseudomonadati</taxon>
        <taxon>Pseudomonadota</taxon>
        <taxon>Alphaproteobacteria</taxon>
        <taxon>Hyphomicrobiales</taxon>
        <taxon>Rhizobiaceae</taxon>
        <taxon>Rhizobium/Agrobacterium group</taxon>
        <taxon>Rhizobium</taxon>
    </lineage>
</organism>
<dbReference type="InterPro" id="IPR015813">
    <property type="entry name" value="Pyrv/PenolPyrv_kinase-like_dom"/>
</dbReference>
<comment type="caution">
    <text evidence="7">The sequence shown here is derived from an EMBL/GenBank/DDBJ whole genome shotgun (WGS) entry which is preliminary data.</text>
</comment>
<dbReference type="AlphaFoldDB" id="A0A2A5KXB5"/>
<keyword evidence="7" id="KW-0489">Methyltransferase</keyword>
<dbReference type="Gene3D" id="3.20.20.60">
    <property type="entry name" value="Phosphoenolpyruvate-binding domains"/>
    <property type="match status" value="1"/>
</dbReference>
<dbReference type="PANTHER" id="PTHR20881:SF0">
    <property type="entry name" value="3-METHYL-2-OXOBUTANOATE HYDROXYMETHYLTRANSFERASE"/>
    <property type="match status" value="1"/>
</dbReference>
<dbReference type="PANTHER" id="PTHR20881">
    <property type="entry name" value="3-METHYL-2-OXOBUTANOATE HYDROXYMETHYLTRANSFERASE"/>
    <property type="match status" value="1"/>
</dbReference>
<dbReference type="GO" id="GO:0008168">
    <property type="term" value="F:methyltransferase activity"/>
    <property type="evidence" value="ECO:0007669"/>
    <property type="project" value="UniProtKB-KW"/>
</dbReference>
<dbReference type="GO" id="GO:0003864">
    <property type="term" value="F:3-methyl-2-oxobutanoate hydroxymethyltransferase activity"/>
    <property type="evidence" value="ECO:0007669"/>
    <property type="project" value="UniProtKB-EC"/>
</dbReference>
<evidence type="ECO:0000256" key="6">
    <source>
        <dbReference type="PIRSR" id="PIRSR000388-1"/>
    </source>
</evidence>
<protein>
    <recommendedName>
        <fullName evidence="3">3-methyl-2-oxobutanoate hydroxymethyltransferase</fullName>
        <ecNumber evidence="3">2.1.2.11</ecNumber>
    </recommendedName>
</protein>
<keyword evidence="4" id="KW-0566">Pantothenate biosynthesis</keyword>
<proteinExistence type="inferred from homology"/>
<dbReference type="Pfam" id="PF02548">
    <property type="entry name" value="Pantoate_transf"/>
    <property type="match status" value="1"/>
</dbReference>
<evidence type="ECO:0000256" key="4">
    <source>
        <dbReference type="ARBA" id="ARBA00022655"/>
    </source>
</evidence>
<evidence type="ECO:0000256" key="5">
    <source>
        <dbReference type="ARBA" id="ARBA00022679"/>
    </source>
</evidence>
<dbReference type="RefSeq" id="WP_096762461.1">
    <property type="nucleotide sequence ID" value="NZ_CP104154.1"/>
</dbReference>
<dbReference type="GO" id="GO:0000287">
    <property type="term" value="F:magnesium ion binding"/>
    <property type="evidence" value="ECO:0007669"/>
    <property type="project" value="TreeGrafter"/>
</dbReference>
<dbReference type="SUPFAM" id="SSF51621">
    <property type="entry name" value="Phosphoenolpyruvate/pyruvate domain"/>
    <property type="match status" value="1"/>
</dbReference>
<accession>A0A2A5KXB5</accession>
<dbReference type="EC" id="2.1.2.11" evidence="3"/>
<feature type="active site" description="Proton acceptor" evidence="6">
    <location>
        <position position="172"/>
    </location>
</feature>
<reference evidence="7 8" key="1">
    <citation type="submission" date="2017-09" db="EMBL/GenBank/DDBJ databases">
        <title>Comparative genomics of rhizobia isolated from Phaseolus vulgaris in China.</title>
        <authorList>
            <person name="Tong W."/>
        </authorList>
    </citation>
    <scope>NUCLEOTIDE SEQUENCE [LARGE SCALE GENOMIC DNA]</scope>
    <source>
        <strain evidence="7 8">L101</strain>
    </source>
</reference>
<dbReference type="EMBL" id="NXDM01000005">
    <property type="protein sequence ID" value="PCK81698.1"/>
    <property type="molecule type" value="Genomic_DNA"/>
</dbReference>
<evidence type="ECO:0000313" key="8">
    <source>
        <dbReference type="Proteomes" id="UP000218807"/>
    </source>
</evidence>
<dbReference type="GO" id="GO:0032259">
    <property type="term" value="P:methylation"/>
    <property type="evidence" value="ECO:0007669"/>
    <property type="project" value="UniProtKB-KW"/>
</dbReference>
<evidence type="ECO:0000256" key="3">
    <source>
        <dbReference type="ARBA" id="ARBA00012618"/>
    </source>
</evidence>
<sequence length="278" mass="30638">MTELRRQESRGAASRRLPTVADLRAWKGRRQLTMLRYFSLDEAAAAEAAGIDIASVPAEIVLDPHYRAVAPTVFSMTGQTHLEMGTPDDYLRWCGNALSRGADAVYCSGSLKTVEKLSREYFPVVGHVGLVPTRATWTGGFKAVGKTAEAALRLFKEVKAYESAGAFAVEIEVVPAEVAAEISKRVEILLWSMGAGAGCDAQYLFANDILGYTEGHVPRHARTYRDFDAEYARLQRERIAAFTEYAADVAGGAFPQDCHLIRMDPRELEKFIDGVDRQ</sequence>
<keyword evidence="5 7" id="KW-0808">Transferase</keyword>
<dbReference type="InterPro" id="IPR040442">
    <property type="entry name" value="Pyrv_kinase-like_dom_sf"/>
</dbReference>
<evidence type="ECO:0000313" key="7">
    <source>
        <dbReference type="EMBL" id="PCK81698.1"/>
    </source>
</evidence>